<dbReference type="EMBL" id="JBGCBD010000001">
    <property type="protein sequence ID" value="MEY9809780.1"/>
    <property type="molecule type" value="Genomic_DNA"/>
</dbReference>
<evidence type="ECO:0000313" key="1">
    <source>
        <dbReference type="EMBL" id="MEY9809780.1"/>
    </source>
</evidence>
<keyword evidence="1" id="KW-0413">Isomerase</keyword>
<sequence>MSSERADDLPALRGQLDAVDAVLLEAVRERLEICLRIGEYKRVHGVPMMQPQRIAAVQDRAARFARRHGIDPAFLHRLYDVMIAETCRLEDEWIAGGGPERRAS</sequence>
<gene>
    <name evidence="1" type="ORF">RKD21_000037</name>
</gene>
<keyword evidence="2" id="KW-1185">Reference proteome</keyword>
<name>A0ACC6UEX4_STRAO</name>
<reference evidence="1" key="1">
    <citation type="submission" date="2024-07" db="EMBL/GenBank/DDBJ databases">
        <title>Genome sequencing of plant associated microbes to promote plant fitness in Sorghum bicolor and Oryza sativa.</title>
        <authorList>
            <person name="Coleman-Derr D."/>
        </authorList>
    </citation>
    <scope>NUCLEOTIDE SEQUENCE</scope>
    <source>
        <strain evidence="1">SAI-173</strain>
    </source>
</reference>
<evidence type="ECO:0000313" key="2">
    <source>
        <dbReference type="Proteomes" id="UP001565447"/>
    </source>
</evidence>
<protein>
    <submittedName>
        <fullName evidence="1">Chorismate mutase-like protein</fullName>
        <ecNumber evidence="1">5.4.99.67</ecNumber>
    </submittedName>
</protein>
<accession>A0ACC6UEX4</accession>
<comment type="caution">
    <text evidence="1">The sequence shown here is derived from an EMBL/GenBank/DDBJ whole genome shotgun (WGS) entry which is preliminary data.</text>
</comment>
<proteinExistence type="predicted"/>
<dbReference type="Proteomes" id="UP001565447">
    <property type="component" value="Unassembled WGS sequence"/>
</dbReference>
<organism evidence="1 2">
    <name type="scientific">Streptomyces albogriseolus</name>
    <dbReference type="NCBI Taxonomy" id="1887"/>
    <lineage>
        <taxon>Bacteria</taxon>
        <taxon>Bacillati</taxon>
        <taxon>Actinomycetota</taxon>
        <taxon>Actinomycetes</taxon>
        <taxon>Kitasatosporales</taxon>
        <taxon>Streptomycetaceae</taxon>
        <taxon>Streptomyces</taxon>
        <taxon>Streptomyces albogriseolus group</taxon>
    </lineage>
</organism>
<dbReference type="EC" id="5.4.99.67" evidence="1"/>